<dbReference type="InterPro" id="IPR002938">
    <property type="entry name" value="FAD-bd"/>
</dbReference>
<keyword evidence="4 6" id="KW-0503">Monooxygenase</keyword>
<dbReference type="PANTHER" id="PTHR47178">
    <property type="entry name" value="MONOOXYGENASE, FAD-BINDING"/>
    <property type="match status" value="1"/>
</dbReference>
<dbReference type="Gene3D" id="3.50.50.60">
    <property type="entry name" value="FAD/NAD(P)-binding domain"/>
    <property type="match status" value="1"/>
</dbReference>
<dbReference type="RefSeq" id="WP_326017813.1">
    <property type="nucleotide sequence ID" value="NZ_JAOZYC010000122.1"/>
</dbReference>
<dbReference type="InterPro" id="IPR036188">
    <property type="entry name" value="FAD/NAD-bd_sf"/>
</dbReference>
<dbReference type="GO" id="GO:0004497">
    <property type="term" value="F:monooxygenase activity"/>
    <property type="evidence" value="ECO:0007669"/>
    <property type="project" value="UniProtKB-KW"/>
</dbReference>
<evidence type="ECO:0000313" key="7">
    <source>
        <dbReference type="Proteomes" id="UP001354931"/>
    </source>
</evidence>
<keyword evidence="2" id="KW-0274">FAD</keyword>
<protein>
    <submittedName>
        <fullName evidence="6">FAD-dependent monooxygenase</fullName>
    </submittedName>
</protein>
<evidence type="ECO:0000256" key="2">
    <source>
        <dbReference type="ARBA" id="ARBA00022827"/>
    </source>
</evidence>
<keyword evidence="1" id="KW-0285">Flavoprotein</keyword>
<name>A0ABU6F7E1_9ACTN</name>
<dbReference type="SUPFAM" id="SSF51905">
    <property type="entry name" value="FAD/NAD(P)-binding domain"/>
    <property type="match status" value="1"/>
</dbReference>
<evidence type="ECO:0000259" key="5">
    <source>
        <dbReference type="Pfam" id="PF01494"/>
    </source>
</evidence>
<evidence type="ECO:0000256" key="3">
    <source>
        <dbReference type="ARBA" id="ARBA00023002"/>
    </source>
</evidence>
<keyword evidence="3" id="KW-0560">Oxidoreductase</keyword>
<comment type="caution">
    <text evidence="6">The sequence shown here is derived from an EMBL/GenBank/DDBJ whole genome shotgun (WGS) entry which is preliminary data.</text>
</comment>
<dbReference type="PANTHER" id="PTHR47178:SF6">
    <property type="entry name" value="FAD-BINDING DOMAIN-CONTAINING PROTEIN"/>
    <property type="match status" value="1"/>
</dbReference>
<proteinExistence type="predicted"/>
<dbReference type="Pfam" id="PF13450">
    <property type="entry name" value="NAD_binding_8"/>
    <property type="match status" value="1"/>
</dbReference>
<organism evidence="6 7">
    <name type="scientific">Streptomyces endophyticus</name>
    <dbReference type="NCBI Taxonomy" id="714166"/>
    <lineage>
        <taxon>Bacteria</taxon>
        <taxon>Bacillati</taxon>
        <taxon>Actinomycetota</taxon>
        <taxon>Actinomycetes</taxon>
        <taxon>Kitasatosporales</taxon>
        <taxon>Streptomycetaceae</taxon>
        <taxon>Streptomyces</taxon>
    </lineage>
</organism>
<sequence>MIIVGAGLGGLALAHGLRSNGIDVALYERDAHPDARPQGYRIQLDEPGLAGLEHCLPPTLFQLCLATTGTPPARVSVRDRHLRVLADKAALSGSGAGNAAGPRAFNRPTLRQVMLSGLRDHVHYGARLSAYQYEADGTVTARFADGRTASADLLVGADGVNSAVRRLLLPDAPVHDAGLRLVYGKIPFKRNSRSDIPDWVFENIFTVVTGGPGHPHLGLGPVEFSDRPDRAGLAHTPPVALSPVGDYVACMVGAPADHPSMPSFEQLRGLTHAGLRDVALRVLGADWHEDVHRLLGLWDTDSLFPLRISTAAPVPAWDSGPVTLIGDAIHAMSPVLAMGANTAIRDASELTRALSTAARTGEPLKDAVRTYESRMTDYAFSIVADSQRTGRQRVGQR</sequence>
<gene>
    <name evidence="6" type="ORF">OKJ99_18955</name>
</gene>
<evidence type="ECO:0000256" key="1">
    <source>
        <dbReference type="ARBA" id="ARBA00022630"/>
    </source>
</evidence>
<dbReference type="EMBL" id="JAOZYC010000122">
    <property type="protein sequence ID" value="MEB8339572.1"/>
    <property type="molecule type" value="Genomic_DNA"/>
</dbReference>
<dbReference type="Pfam" id="PF01494">
    <property type="entry name" value="FAD_binding_3"/>
    <property type="match status" value="1"/>
</dbReference>
<dbReference type="Proteomes" id="UP001354931">
    <property type="component" value="Unassembled WGS sequence"/>
</dbReference>
<feature type="domain" description="FAD-binding" evidence="5">
    <location>
        <begin position="316"/>
        <end position="383"/>
    </location>
</feature>
<reference evidence="6 7" key="1">
    <citation type="submission" date="2022-10" db="EMBL/GenBank/DDBJ databases">
        <authorList>
            <person name="Xie J."/>
            <person name="Shen N."/>
        </authorList>
    </citation>
    <scope>NUCLEOTIDE SEQUENCE [LARGE SCALE GENOMIC DNA]</scope>
    <source>
        <strain evidence="6 7">YIM65594</strain>
    </source>
</reference>
<evidence type="ECO:0000313" key="6">
    <source>
        <dbReference type="EMBL" id="MEB8339572.1"/>
    </source>
</evidence>
<evidence type="ECO:0000256" key="4">
    <source>
        <dbReference type="ARBA" id="ARBA00023033"/>
    </source>
</evidence>
<keyword evidence="7" id="KW-1185">Reference proteome</keyword>
<accession>A0ABU6F7E1</accession>